<dbReference type="AlphaFoldDB" id="A0A6C0DFN9"/>
<sequence length="196" mass="22577">MIRFVVARYQENVDWTNGLPHAIIYNKGTTPPNSRHPSISLPNLGREGLTYLHHIIENYDKLDDYTCFLQGNPFDHTPRLEQRITSFQQKLDAGQAVLGYEPLSKNIYTINLCYDITDFSLHALLIDTYRKVFGRSKTDHTFAFAAGAQFIVSRETIRSRPKSFYEAIVPLMSYSVHPPEGFALERFWGMIFTHGE</sequence>
<dbReference type="Pfam" id="PF11913">
    <property type="entry name" value="DUF3431"/>
    <property type="match status" value="1"/>
</dbReference>
<organism evidence="1">
    <name type="scientific">viral metagenome</name>
    <dbReference type="NCBI Taxonomy" id="1070528"/>
    <lineage>
        <taxon>unclassified sequences</taxon>
        <taxon>metagenomes</taxon>
        <taxon>organismal metagenomes</taxon>
    </lineage>
</organism>
<dbReference type="PANTHER" id="PTHR37490">
    <property type="entry name" value="EXPRESSED PROTEIN"/>
    <property type="match status" value="1"/>
</dbReference>
<accession>A0A6C0DFN9</accession>
<name>A0A6C0DFN9_9ZZZZ</name>
<dbReference type="InterPro" id="IPR021838">
    <property type="entry name" value="DUF3431"/>
</dbReference>
<protein>
    <submittedName>
        <fullName evidence="1">Uncharacterized protein</fullName>
    </submittedName>
</protein>
<dbReference type="EMBL" id="MN739589">
    <property type="protein sequence ID" value="QHT14779.1"/>
    <property type="molecule type" value="Genomic_DNA"/>
</dbReference>
<evidence type="ECO:0000313" key="1">
    <source>
        <dbReference type="EMBL" id="QHT14779.1"/>
    </source>
</evidence>
<proteinExistence type="predicted"/>
<reference evidence="1" key="1">
    <citation type="journal article" date="2020" name="Nature">
        <title>Giant virus diversity and host interactions through global metagenomics.</title>
        <authorList>
            <person name="Schulz F."/>
            <person name="Roux S."/>
            <person name="Paez-Espino D."/>
            <person name="Jungbluth S."/>
            <person name="Walsh D.A."/>
            <person name="Denef V.J."/>
            <person name="McMahon K.D."/>
            <person name="Konstantinidis K.T."/>
            <person name="Eloe-Fadrosh E.A."/>
            <person name="Kyrpides N.C."/>
            <person name="Woyke T."/>
        </authorList>
    </citation>
    <scope>NUCLEOTIDE SEQUENCE</scope>
    <source>
        <strain evidence="1">GVMAG-M-3300023174-141</strain>
    </source>
</reference>
<dbReference type="PANTHER" id="PTHR37490:SF1">
    <property type="entry name" value="GLYCOSYLTRANSFERASE 2-LIKE DOMAIN-CONTAINING PROTEIN"/>
    <property type="match status" value="1"/>
</dbReference>